<accession>A0AA88M945</accession>
<keyword evidence="2" id="KW-1185">Reference proteome</keyword>
<sequence length="59" mass="6693">MDEAEAGRERGSGGGKYRVILRERKRMGGQGKSFQLHNSVLLWDNMFIWASATDMQCCL</sequence>
<name>A0AA88M945_CHASR</name>
<dbReference type="EMBL" id="JAUPFM010000013">
    <property type="protein sequence ID" value="KAK2833325.1"/>
    <property type="molecule type" value="Genomic_DNA"/>
</dbReference>
<evidence type="ECO:0000313" key="1">
    <source>
        <dbReference type="EMBL" id="KAK2833325.1"/>
    </source>
</evidence>
<protein>
    <submittedName>
        <fullName evidence="1">Uncharacterized protein</fullName>
    </submittedName>
</protein>
<evidence type="ECO:0000313" key="2">
    <source>
        <dbReference type="Proteomes" id="UP001187415"/>
    </source>
</evidence>
<proteinExistence type="predicted"/>
<comment type="caution">
    <text evidence="1">The sequence shown here is derived from an EMBL/GenBank/DDBJ whole genome shotgun (WGS) entry which is preliminary data.</text>
</comment>
<gene>
    <name evidence="1" type="ORF">Q5P01_017214</name>
</gene>
<organism evidence="1 2">
    <name type="scientific">Channa striata</name>
    <name type="common">Snakehead murrel</name>
    <name type="synonym">Ophicephalus striatus</name>
    <dbReference type="NCBI Taxonomy" id="64152"/>
    <lineage>
        <taxon>Eukaryota</taxon>
        <taxon>Metazoa</taxon>
        <taxon>Chordata</taxon>
        <taxon>Craniata</taxon>
        <taxon>Vertebrata</taxon>
        <taxon>Euteleostomi</taxon>
        <taxon>Actinopterygii</taxon>
        <taxon>Neopterygii</taxon>
        <taxon>Teleostei</taxon>
        <taxon>Neoteleostei</taxon>
        <taxon>Acanthomorphata</taxon>
        <taxon>Anabantaria</taxon>
        <taxon>Anabantiformes</taxon>
        <taxon>Channoidei</taxon>
        <taxon>Channidae</taxon>
        <taxon>Channa</taxon>
    </lineage>
</organism>
<dbReference type="Proteomes" id="UP001187415">
    <property type="component" value="Unassembled WGS sequence"/>
</dbReference>
<reference evidence="1" key="1">
    <citation type="submission" date="2023-07" db="EMBL/GenBank/DDBJ databases">
        <title>Chromosome-level Genome Assembly of Striped Snakehead (Channa striata).</title>
        <authorList>
            <person name="Liu H."/>
        </authorList>
    </citation>
    <scope>NUCLEOTIDE SEQUENCE</scope>
    <source>
        <strain evidence="1">Gz</strain>
        <tissue evidence="1">Muscle</tissue>
    </source>
</reference>
<dbReference type="AlphaFoldDB" id="A0AA88M945"/>